<dbReference type="KEGG" id="sbg:SBG_2180"/>
<dbReference type="EMBL" id="FR877557">
    <property type="protein sequence ID" value="CCC31240.1"/>
    <property type="molecule type" value="Genomic_DNA"/>
</dbReference>
<sequence length="91" mass="10097">MLTCRCIIQKGSEQMEIDEQEQIVTEQLQELALQEIEGVAAGLIIAGEYLDHILHKDDAASLEKQKAMSSILACFALFAGRDIMRSLGAFR</sequence>
<organism evidence="1 2">
    <name type="scientific">Salmonella bongori (strain ATCC 43975 / DSM 13772 / NCTC 12419)</name>
    <dbReference type="NCBI Taxonomy" id="218493"/>
    <lineage>
        <taxon>Bacteria</taxon>
        <taxon>Pseudomonadati</taxon>
        <taxon>Pseudomonadota</taxon>
        <taxon>Gammaproteobacteria</taxon>
        <taxon>Enterobacterales</taxon>
        <taxon>Enterobacteriaceae</taxon>
        <taxon>Salmonella</taxon>
    </lineage>
</organism>
<dbReference type="Proteomes" id="UP000000289">
    <property type="component" value="Chromosome"/>
</dbReference>
<proteinExistence type="predicted"/>
<evidence type="ECO:0000313" key="1">
    <source>
        <dbReference type="EMBL" id="CCC31240.1"/>
    </source>
</evidence>
<name>A0A0K0HCX0_SALBC</name>
<reference evidence="1 2" key="1">
    <citation type="journal article" date="2011" name="PLoS Pathog.">
        <title>Salmonella bongori provides insights into the evolution of the Salmonellae.</title>
        <authorList>
            <person name="Fookes M."/>
            <person name="Schroeder G.N."/>
            <person name="Langridge G.C."/>
            <person name="Blondel C.J."/>
            <person name="Mammina C."/>
            <person name="Connor T.R."/>
            <person name="Seth-Smith H."/>
            <person name="Vernikos G.S."/>
            <person name="Robinson K.S."/>
            <person name="Sanders M."/>
            <person name="Petty N.K."/>
            <person name="Kingsley R.A."/>
            <person name="Baumler A.J."/>
            <person name="Nuccio S.P."/>
            <person name="Contreras I."/>
            <person name="Santiviago C.A."/>
            <person name="Maskell D."/>
            <person name="Barrow P."/>
            <person name="Humphrey T."/>
            <person name="Nastasi A."/>
            <person name="Roberts M."/>
            <person name="Frankel G."/>
            <person name="Parkhill J."/>
            <person name="Dougan G."/>
            <person name="Thomson N.R."/>
        </authorList>
    </citation>
    <scope>NUCLEOTIDE SEQUENCE [LARGE SCALE GENOMIC DNA]</scope>
    <source>
        <strain evidence="2">ATCC 43975 / DSM 13772 / NCTC 12419</strain>
    </source>
</reference>
<gene>
    <name evidence="1" type="ordered locus">SBG_2180</name>
</gene>
<evidence type="ECO:0000313" key="2">
    <source>
        <dbReference type="Proteomes" id="UP000000289"/>
    </source>
</evidence>
<protein>
    <submittedName>
        <fullName evidence="1">Hypothetical phage protein</fullName>
    </submittedName>
</protein>
<dbReference type="AlphaFoldDB" id="A0A0K0HCX0"/>
<accession>A0A0K0HCX0</accession>